<feature type="transmembrane region" description="Helical" evidence="1">
    <location>
        <begin position="40"/>
        <end position="60"/>
    </location>
</feature>
<dbReference type="EMBL" id="JBFALK010000025">
    <property type="protein sequence ID" value="MEV0973886.1"/>
    <property type="molecule type" value="Genomic_DNA"/>
</dbReference>
<keyword evidence="3" id="KW-1185">Reference proteome</keyword>
<dbReference type="RefSeq" id="WP_358139932.1">
    <property type="nucleotide sequence ID" value="NZ_JBFALK010000025.1"/>
</dbReference>
<dbReference type="Proteomes" id="UP001551675">
    <property type="component" value="Unassembled WGS sequence"/>
</dbReference>
<accession>A0ABV3GQI9</accession>
<organism evidence="2 3">
    <name type="scientific">Microtetraspora glauca</name>
    <dbReference type="NCBI Taxonomy" id="1996"/>
    <lineage>
        <taxon>Bacteria</taxon>
        <taxon>Bacillati</taxon>
        <taxon>Actinomycetota</taxon>
        <taxon>Actinomycetes</taxon>
        <taxon>Streptosporangiales</taxon>
        <taxon>Streptosporangiaceae</taxon>
        <taxon>Microtetraspora</taxon>
    </lineage>
</organism>
<keyword evidence="1" id="KW-0472">Membrane</keyword>
<reference evidence="2 3" key="1">
    <citation type="submission" date="2024-06" db="EMBL/GenBank/DDBJ databases">
        <title>The Natural Products Discovery Center: Release of the First 8490 Sequenced Strains for Exploring Actinobacteria Biosynthetic Diversity.</title>
        <authorList>
            <person name="Kalkreuter E."/>
            <person name="Kautsar S.A."/>
            <person name="Yang D."/>
            <person name="Bader C.D."/>
            <person name="Teijaro C.N."/>
            <person name="Fluegel L."/>
            <person name="Davis C.M."/>
            <person name="Simpson J.R."/>
            <person name="Lauterbach L."/>
            <person name="Steele A.D."/>
            <person name="Gui C."/>
            <person name="Meng S."/>
            <person name="Li G."/>
            <person name="Viehrig K."/>
            <person name="Ye F."/>
            <person name="Su P."/>
            <person name="Kiefer A.F."/>
            <person name="Nichols A."/>
            <person name="Cepeda A.J."/>
            <person name="Yan W."/>
            <person name="Fan B."/>
            <person name="Jiang Y."/>
            <person name="Adhikari A."/>
            <person name="Zheng C.-J."/>
            <person name="Schuster L."/>
            <person name="Cowan T.M."/>
            <person name="Smanski M.J."/>
            <person name="Chevrette M.G."/>
            <person name="De Carvalho L.P.S."/>
            <person name="Shen B."/>
        </authorList>
    </citation>
    <scope>NUCLEOTIDE SEQUENCE [LARGE SCALE GENOMIC DNA]</scope>
    <source>
        <strain evidence="2 3">NPDC050100</strain>
    </source>
</reference>
<sequence>MRTEQDLVGTLRKAANSVPPPVDLGHGLVTRRRRRTRRRYQSALAVAGVVAVVLGGTAVVRGGDRTDEVGPMASAAPGIVDDPATVEGRPSPAREVWPEAVSTIPKKAADGFRYRPVTALSPTEILLIAEASFEKAGRFEVYDTRTGQARVLTTIVPGGKGYFEQHAEVGQDYIAWYGTKPNDGVAWAVLWAAPRQGGDPIRVGEVGGGLAEVDRIGVTKDHVLWSPRSGGVYRMPISGGAPERIAGTDGLWLYSWPWARDVPGDAGPDEEQRNRNQSLLVNLETGARRSITAPSGVTGLRCATEWCVGTSGGSEGSDGQVFAMRPDGTEGKQLPGRAHMLEIHGGHFVQLSEGRPALYDLNTGKVAGISAITKDGAGGSYGSGVSSSPTLVFYWNAGETKTKRTCVPMREEDRKLMASAGATPSPGATTCMTETIELGDKNEILNLAAVQDAG</sequence>
<comment type="caution">
    <text evidence="2">The sequence shown here is derived from an EMBL/GenBank/DDBJ whole genome shotgun (WGS) entry which is preliminary data.</text>
</comment>
<gene>
    <name evidence="2" type="ORF">AB0I59_35285</name>
</gene>
<keyword evidence="1" id="KW-0812">Transmembrane</keyword>
<name>A0ABV3GQI9_MICGL</name>
<evidence type="ECO:0000256" key="1">
    <source>
        <dbReference type="SAM" id="Phobius"/>
    </source>
</evidence>
<proteinExistence type="predicted"/>
<protein>
    <recommendedName>
        <fullName evidence="4">WD40 repeat domain-containing protein</fullName>
    </recommendedName>
</protein>
<evidence type="ECO:0000313" key="2">
    <source>
        <dbReference type="EMBL" id="MEV0973886.1"/>
    </source>
</evidence>
<keyword evidence="1" id="KW-1133">Transmembrane helix</keyword>
<evidence type="ECO:0008006" key="4">
    <source>
        <dbReference type="Google" id="ProtNLM"/>
    </source>
</evidence>
<evidence type="ECO:0000313" key="3">
    <source>
        <dbReference type="Proteomes" id="UP001551675"/>
    </source>
</evidence>
<dbReference type="SUPFAM" id="SSF69304">
    <property type="entry name" value="Tricorn protease N-terminal domain"/>
    <property type="match status" value="1"/>
</dbReference>